<dbReference type="OrthoDB" id="2270063at2759"/>
<keyword evidence="2" id="KW-1185">Reference proteome</keyword>
<sequence>MDRFLKMMGVKLLGMVKSVGTIIKSAAIQHAIAAKTRENLGNEQTNPVYLGLNSICDLSNNNSNQGLQKLLFYRQCVERAEDPGVRFKEYEPSAEPCREMPVGD</sequence>
<dbReference type="AlphaFoldDB" id="A0A8H7R448"/>
<gene>
    <name evidence="1" type="ORF">INT46_010290</name>
</gene>
<evidence type="ECO:0000313" key="1">
    <source>
        <dbReference type="EMBL" id="KAG2204179.1"/>
    </source>
</evidence>
<name>A0A8H7R448_9FUNG</name>
<organism evidence="1 2">
    <name type="scientific">Mucor plumbeus</name>
    <dbReference type="NCBI Taxonomy" id="97098"/>
    <lineage>
        <taxon>Eukaryota</taxon>
        <taxon>Fungi</taxon>
        <taxon>Fungi incertae sedis</taxon>
        <taxon>Mucoromycota</taxon>
        <taxon>Mucoromycotina</taxon>
        <taxon>Mucoromycetes</taxon>
        <taxon>Mucorales</taxon>
        <taxon>Mucorineae</taxon>
        <taxon>Mucoraceae</taxon>
        <taxon>Mucor</taxon>
    </lineage>
</organism>
<dbReference type="EMBL" id="JAEPRC010000207">
    <property type="protein sequence ID" value="KAG2204179.1"/>
    <property type="molecule type" value="Genomic_DNA"/>
</dbReference>
<evidence type="ECO:0000313" key="2">
    <source>
        <dbReference type="Proteomes" id="UP000650833"/>
    </source>
</evidence>
<protein>
    <submittedName>
        <fullName evidence="1">Uncharacterized protein</fullName>
    </submittedName>
</protein>
<proteinExistence type="predicted"/>
<dbReference type="Proteomes" id="UP000650833">
    <property type="component" value="Unassembled WGS sequence"/>
</dbReference>
<accession>A0A8H7R448</accession>
<comment type="caution">
    <text evidence="1">The sequence shown here is derived from an EMBL/GenBank/DDBJ whole genome shotgun (WGS) entry which is preliminary data.</text>
</comment>
<reference evidence="1" key="1">
    <citation type="submission" date="2020-12" db="EMBL/GenBank/DDBJ databases">
        <title>Metabolic potential, ecology and presence of endohyphal bacteria is reflected in genomic diversity of Mucoromycotina.</title>
        <authorList>
            <person name="Muszewska A."/>
            <person name="Okrasinska A."/>
            <person name="Steczkiewicz K."/>
            <person name="Drgas O."/>
            <person name="Orlowska M."/>
            <person name="Perlinska-Lenart U."/>
            <person name="Aleksandrzak-Piekarczyk T."/>
            <person name="Szatraj K."/>
            <person name="Zielenkiewicz U."/>
            <person name="Pilsyk S."/>
            <person name="Malc E."/>
            <person name="Mieczkowski P."/>
            <person name="Kruszewska J.S."/>
            <person name="Biernat P."/>
            <person name="Pawlowska J."/>
        </authorList>
    </citation>
    <scope>NUCLEOTIDE SEQUENCE</scope>
    <source>
        <strain evidence="1">CBS 226.32</strain>
    </source>
</reference>